<keyword evidence="2" id="KW-0238">DNA-binding</keyword>
<dbReference type="InterPro" id="IPR037923">
    <property type="entry name" value="HTH-like"/>
</dbReference>
<dbReference type="Pfam" id="PF12833">
    <property type="entry name" value="HTH_18"/>
    <property type="match status" value="1"/>
</dbReference>
<evidence type="ECO:0000259" key="4">
    <source>
        <dbReference type="PROSITE" id="PS01124"/>
    </source>
</evidence>
<dbReference type="PROSITE" id="PS00041">
    <property type="entry name" value="HTH_ARAC_FAMILY_1"/>
    <property type="match status" value="1"/>
</dbReference>
<dbReference type="InterPro" id="IPR009057">
    <property type="entry name" value="Homeodomain-like_sf"/>
</dbReference>
<dbReference type="InterPro" id="IPR018060">
    <property type="entry name" value="HTH_AraC"/>
</dbReference>
<dbReference type="SUPFAM" id="SSF51215">
    <property type="entry name" value="Regulatory protein AraC"/>
    <property type="match status" value="1"/>
</dbReference>
<keyword evidence="1" id="KW-0805">Transcription regulation</keyword>
<dbReference type="InterPro" id="IPR018062">
    <property type="entry name" value="HTH_AraC-typ_CS"/>
</dbReference>
<dbReference type="InterPro" id="IPR003313">
    <property type="entry name" value="AraC-bd"/>
</dbReference>
<gene>
    <name evidence="5" type="ORF">MJA45_14730</name>
</gene>
<sequence length="291" mass="32687">MGRLNEYPSEYAEFLFHTPDEEQQSLGLWPVQAGRNMAKPHYLSGPRQIRYYNVHLILDGKAAFRSGTIEATLGKGSLFVLFPGTTFQYSAVPGERKLRMTWIGFNGPAAGPLLKQAGLEESRPFWPEVPVSGLPAKFRELLHEYRQLGIGGSSLQLIGHLYGLFSQLAAAGQKDMEKQDQPAWLNPCLSYMNSHYAKGLTVQDAASFAGLHRTHFSAVFSEKMGQSPLQYLQGLRMQHASHLLEETDWTVTDIALSLGYPDLYSFTRAFRNYYGLPPTEFRADRLTDGYV</sequence>
<evidence type="ECO:0000313" key="6">
    <source>
        <dbReference type="Proteomes" id="UP001305702"/>
    </source>
</evidence>
<dbReference type="PRINTS" id="PR00032">
    <property type="entry name" value="HTHARAC"/>
</dbReference>
<dbReference type="InterPro" id="IPR020449">
    <property type="entry name" value="Tscrpt_reg_AraC-type_HTH"/>
</dbReference>
<accession>A0AA96L898</accession>
<evidence type="ECO:0000313" key="5">
    <source>
        <dbReference type="EMBL" id="WNQ08904.1"/>
    </source>
</evidence>
<organism evidence="5 6">
    <name type="scientific">Paenibacillus aurantius</name>
    <dbReference type="NCBI Taxonomy" id="2918900"/>
    <lineage>
        <taxon>Bacteria</taxon>
        <taxon>Bacillati</taxon>
        <taxon>Bacillota</taxon>
        <taxon>Bacilli</taxon>
        <taxon>Bacillales</taxon>
        <taxon>Paenibacillaceae</taxon>
        <taxon>Paenibacillus</taxon>
    </lineage>
</organism>
<keyword evidence="3" id="KW-0804">Transcription</keyword>
<evidence type="ECO:0000256" key="1">
    <source>
        <dbReference type="ARBA" id="ARBA00023015"/>
    </source>
</evidence>
<protein>
    <submittedName>
        <fullName evidence="5">AraC family transcriptional regulator</fullName>
    </submittedName>
</protein>
<name>A0AA96L898_9BACL</name>
<dbReference type="PANTHER" id="PTHR43280">
    <property type="entry name" value="ARAC-FAMILY TRANSCRIPTIONAL REGULATOR"/>
    <property type="match status" value="1"/>
</dbReference>
<dbReference type="SUPFAM" id="SSF46689">
    <property type="entry name" value="Homeodomain-like"/>
    <property type="match status" value="2"/>
</dbReference>
<reference evidence="5 6" key="1">
    <citation type="submission" date="2022-02" db="EMBL/GenBank/DDBJ databases">
        <title>Paenibacillus sp. MBLB1776 Whole Genome Shotgun Sequencing.</title>
        <authorList>
            <person name="Hwang C.Y."/>
            <person name="Cho E.-S."/>
            <person name="Seo M.-J."/>
        </authorList>
    </citation>
    <scope>NUCLEOTIDE SEQUENCE [LARGE SCALE GENOMIC DNA]</scope>
    <source>
        <strain evidence="5 6">MBLB1776</strain>
    </source>
</reference>
<dbReference type="KEGG" id="paun:MJA45_14730"/>
<dbReference type="Pfam" id="PF02311">
    <property type="entry name" value="AraC_binding"/>
    <property type="match status" value="1"/>
</dbReference>
<dbReference type="PANTHER" id="PTHR43280:SF2">
    <property type="entry name" value="HTH-TYPE TRANSCRIPTIONAL REGULATOR EXSA"/>
    <property type="match status" value="1"/>
</dbReference>
<dbReference type="Proteomes" id="UP001305702">
    <property type="component" value="Chromosome"/>
</dbReference>
<proteinExistence type="predicted"/>
<evidence type="ECO:0000256" key="3">
    <source>
        <dbReference type="ARBA" id="ARBA00023163"/>
    </source>
</evidence>
<dbReference type="EMBL" id="CP130318">
    <property type="protein sequence ID" value="WNQ08904.1"/>
    <property type="molecule type" value="Genomic_DNA"/>
</dbReference>
<keyword evidence="6" id="KW-1185">Reference proteome</keyword>
<dbReference type="GO" id="GO:0043565">
    <property type="term" value="F:sequence-specific DNA binding"/>
    <property type="evidence" value="ECO:0007669"/>
    <property type="project" value="InterPro"/>
</dbReference>
<dbReference type="AlphaFoldDB" id="A0AA96L898"/>
<dbReference type="SMART" id="SM00342">
    <property type="entry name" value="HTH_ARAC"/>
    <property type="match status" value="1"/>
</dbReference>
<dbReference type="Gene3D" id="1.10.10.60">
    <property type="entry name" value="Homeodomain-like"/>
    <property type="match status" value="2"/>
</dbReference>
<dbReference type="RefSeq" id="WP_315602671.1">
    <property type="nucleotide sequence ID" value="NZ_CP130318.1"/>
</dbReference>
<dbReference type="PROSITE" id="PS01124">
    <property type="entry name" value="HTH_ARAC_FAMILY_2"/>
    <property type="match status" value="1"/>
</dbReference>
<feature type="domain" description="HTH araC/xylS-type" evidence="4">
    <location>
        <begin position="186"/>
        <end position="284"/>
    </location>
</feature>
<evidence type="ECO:0000256" key="2">
    <source>
        <dbReference type="ARBA" id="ARBA00023125"/>
    </source>
</evidence>
<dbReference type="GO" id="GO:0003700">
    <property type="term" value="F:DNA-binding transcription factor activity"/>
    <property type="evidence" value="ECO:0007669"/>
    <property type="project" value="InterPro"/>
</dbReference>